<dbReference type="STRING" id="640205.SAMN05216381_2425"/>
<feature type="transmembrane region" description="Helical" evidence="1">
    <location>
        <begin position="12"/>
        <end position="33"/>
    </location>
</feature>
<keyword evidence="1" id="KW-0812">Transmembrane</keyword>
<dbReference type="Pfam" id="PF07331">
    <property type="entry name" value="TctB"/>
    <property type="match status" value="1"/>
</dbReference>
<name>A0A1G7NT64_9GAMM</name>
<evidence type="ECO:0000259" key="2">
    <source>
        <dbReference type="Pfam" id="PF07331"/>
    </source>
</evidence>
<organism evidence="3 4">
    <name type="scientific">Phytopseudomonas seleniipraecipitans</name>
    <dbReference type="NCBI Taxonomy" id="640205"/>
    <lineage>
        <taxon>Bacteria</taxon>
        <taxon>Pseudomonadati</taxon>
        <taxon>Pseudomonadota</taxon>
        <taxon>Gammaproteobacteria</taxon>
        <taxon>Pseudomonadales</taxon>
        <taxon>Pseudomonadaceae</taxon>
        <taxon>Phytopseudomonas</taxon>
    </lineage>
</organism>
<accession>A0A1G7NT64</accession>
<sequence>MVKNEEFFMSQRIFGVVLLLACAGLGIVAWGYHAPFSYEPVGPRAYPLLLLILMGLGAIYLLVKPSKTTSHSDEPPLDRHVIRKVVGCVAIFTIYASLFEPLGFIPASLIFGIAMARLYEGTWKTSVISGVLLAVGLFLLFDKILDVPLPLGILSSLEI</sequence>
<feature type="transmembrane region" description="Helical" evidence="1">
    <location>
        <begin position="45"/>
        <end position="63"/>
    </location>
</feature>
<dbReference type="EMBL" id="FNBM01000004">
    <property type="protein sequence ID" value="SDF77308.1"/>
    <property type="molecule type" value="Genomic_DNA"/>
</dbReference>
<evidence type="ECO:0000313" key="3">
    <source>
        <dbReference type="EMBL" id="SDF77308.1"/>
    </source>
</evidence>
<evidence type="ECO:0000313" key="4">
    <source>
        <dbReference type="Proteomes" id="UP000243378"/>
    </source>
</evidence>
<reference evidence="3 4" key="1">
    <citation type="submission" date="2016-10" db="EMBL/GenBank/DDBJ databases">
        <authorList>
            <person name="de Groot N.N."/>
        </authorList>
    </citation>
    <scope>NUCLEOTIDE SEQUENCE [LARGE SCALE GENOMIC DNA]</scope>
    <source>
        <strain evidence="3 4">LMG 25475</strain>
    </source>
</reference>
<feature type="transmembrane region" description="Helical" evidence="1">
    <location>
        <begin position="122"/>
        <end position="141"/>
    </location>
</feature>
<protein>
    <submittedName>
        <fullName evidence="3">Putative tricarboxylic transport membrane protein</fullName>
    </submittedName>
</protein>
<dbReference type="AlphaFoldDB" id="A0A1G7NT64"/>
<keyword evidence="1" id="KW-0472">Membrane</keyword>
<dbReference type="InterPro" id="IPR009936">
    <property type="entry name" value="DUF1468"/>
</dbReference>
<gene>
    <name evidence="3" type="ORF">SAMN05216381_2425</name>
</gene>
<proteinExistence type="predicted"/>
<dbReference type="Proteomes" id="UP000243378">
    <property type="component" value="Unassembled WGS sequence"/>
</dbReference>
<feature type="transmembrane region" description="Helical" evidence="1">
    <location>
        <begin position="84"/>
        <end position="116"/>
    </location>
</feature>
<keyword evidence="1" id="KW-1133">Transmembrane helix</keyword>
<evidence type="ECO:0000256" key="1">
    <source>
        <dbReference type="SAM" id="Phobius"/>
    </source>
</evidence>
<feature type="domain" description="DUF1468" evidence="2">
    <location>
        <begin position="13"/>
        <end position="150"/>
    </location>
</feature>